<gene>
    <name evidence="1" type="ORF">LCGC14_0407450</name>
</gene>
<proteinExistence type="predicted"/>
<reference evidence="1" key="1">
    <citation type="journal article" date="2015" name="Nature">
        <title>Complex archaea that bridge the gap between prokaryotes and eukaryotes.</title>
        <authorList>
            <person name="Spang A."/>
            <person name="Saw J.H."/>
            <person name="Jorgensen S.L."/>
            <person name="Zaremba-Niedzwiedzka K."/>
            <person name="Martijn J."/>
            <person name="Lind A.E."/>
            <person name="van Eijk R."/>
            <person name="Schleper C."/>
            <person name="Guy L."/>
            <person name="Ettema T.J."/>
        </authorList>
    </citation>
    <scope>NUCLEOTIDE SEQUENCE</scope>
</reference>
<dbReference type="EMBL" id="LAZR01000355">
    <property type="protein sequence ID" value="KKN72778.1"/>
    <property type="molecule type" value="Genomic_DNA"/>
</dbReference>
<accession>A0A0F9W434</accession>
<name>A0A0F9W434_9ZZZZ</name>
<comment type="caution">
    <text evidence="1">The sequence shown here is derived from an EMBL/GenBank/DDBJ whole genome shotgun (WGS) entry which is preliminary data.</text>
</comment>
<evidence type="ECO:0000313" key="1">
    <source>
        <dbReference type="EMBL" id="KKN72778.1"/>
    </source>
</evidence>
<sequence length="92" mass="10558">MRTFVLDTEYKAVTGQQTRFFVMEEAIDAASVWTRQFNRPLKIWEYRNQVRALAGLVQPDGTLVVPKKDVTQVAADLYEKGHKDLADELLES</sequence>
<dbReference type="AlphaFoldDB" id="A0A0F9W434"/>
<protein>
    <submittedName>
        <fullName evidence="1">Uncharacterized protein</fullName>
    </submittedName>
</protein>
<organism evidence="1">
    <name type="scientific">marine sediment metagenome</name>
    <dbReference type="NCBI Taxonomy" id="412755"/>
    <lineage>
        <taxon>unclassified sequences</taxon>
        <taxon>metagenomes</taxon>
        <taxon>ecological metagenomes</taxon>
    </lineage>
</organism>